<dbReference type="SUPFAM" id="SSF141571">
    <property type="entry name" value="Pentapeptide repeat-like"/>
    <property type="match status" value="1"/>
</dbReference>
<accession>A0ABY4K1X1</accession>
<organism evidence="1 2">
    <name type="scientific">Chryseobacterium nepalense</name>
    <dbReference type="NCBI Taxonomy" id="1854498"/>
    <lineage>
        <taxon>Bacteria</taxon>
        <taxon>Pseudomonadati</taxon>
        <taxon>Bacteroidota</taxon>
        <taxon>Flavobacteriia</taxon>
        <taxon>Flavobacteriales</taxon>
        <taxon>Weeksellaceae</taxon>
        <taxon>Chryseobacterium group</taxon>
        <taxon>Chryseobacterium</taxon>
    </lineage>
</organism>
<gene>
    <name evidence="1" type="ORF">M0D58_12130</name>
</gene>
<proteinExistence type="predicted"/>
<dbReference type="Proteomes" id="UP000830552">
    <property type="component" value="Chromosome"/>
</dbReference>
<dbReference type="InterPro" id="IPR001646">
    <property type="entry name" value="5peptide_repeat"/>
</dbReference>
<evidence type="ECO:0000313" key="2">
    <source>
        <dbReference type="Proteomes" id="UP000830552"/>
    </source>
</evidence>
<protein>
    <submittedName>
        <fullName evidence="1">Pentapeptide repeat-containing protein</fullName>
    </submittedName>
</protein>
<evidence type="ECO:0000313" key="1">
    <source>
        <dbReference type="EMBL" id="UPQ74795.1"/>
    </source>
</evidence>
<dbReference type="Gene3D" id="2.160.20.80">
    <property type="entry name" value="E3 ubiquitin-protein ligase SopA"/>
    <property type="match status" value="1"/>
</dbReference>
<dbReference type="RefSeq" id="WP_248389572.1">
    <property type="nucleotide sequence ID" value="NZ_CP096203.1"/>
</dbReference>
<dbReference type="EMBL" id="CP096203">
    <property type="protein sequence ID" value="UPQ74795.1"/>
    <property type="molecule type" value="Genomic_DNA"/>
</dbReference>
<reference evidence="1" key="1">
    <citation type="submission" date="2022-04" db="EMBL/GenBank/DDBJ databases">
        <title>Evolutionary, genomic, and biogeographic characterization of Chryseobacterium nepalense represented by a plastic-degrading bacterium AC3.</title>
        <authorList>
            <person name="Yin Z."/>
            <person name="Liu X."/>
            <person name="Wang D."/>
            <person name="Xie Z."/>
        </authorList>
    </citation>
    <scope>NUCLEOTIDE SEQUENCE</scope>
    <source>
        <strain evidence="1">AC3</strain>
    </source>
</reference>
<name>A0ABY4K1X1_9FLAO</name>
<keyword evidence="2" id="KW-1185">Reference proteome</keyword>
<sequence>MEEVYILDQTFENADFSQIQRGEYEHCIFRNCNLEYADLSGFSFNNCEFTGCNLSMAKLCRTAFREVIFKECKMFGLHFNECNEFGMSFRFDGCYLNNSVFYKQALKRHYLKIQN</sequence>
<dbReference type="Pfam" id="PF00805">
    <property type="entry name" value="Pentapeptide"/>
    <property type="match status" value="1"/>
</dbReference>